<dbReference type="Proteomes" id="UP000799771">
    <property type="component" value="Unassembled WGS sequence"/>
</dbReference>
<dbReference type="AlphaFoldDB" id="A0A6A6AUW6"/>
<keyword evidence="4" id="KW-1185">Reference proteome</keyword>
<protein>
    <submittedName>
        <fullName evidence="3">Uncharacterized protein</fullName>
    </submittedName>
</protein>
<name>A0A6A6AUW6_9PLEO</name>
<evidence type="ECO:0000313" key="3">
    <source>
        <dbReference type="EMBL" id="KAF2134755.1"/>
    </source>
</evidence>
<feature type="coiled-coil region" evidence="1">
    <location>
        <begin position="139"/>
        <end position="166"/>
    </location>
</feature>
<dbReference type="EMBL" id="ML977497">
    <property type="protein sequence ID" value="KAF2134755.1"/>
    <property type="molecule type" value="Genomic_DNA"/>
</dbReference>
<feature type="compositionally biased region" description="Pro residues" evidence="2">
    <location>
        <begin position="16"/>
        <end position="39"/>
    </location>
</feature>
<dbReference type="OrthoDB" id="3801250at2759"/>
<feature type="coiled-coil region" evidence="1">
    <location>
        <begin position="57"/>
        <end position="84"/>
    </location>
</feature>
<accession>A0A6A6AUW6</accession>
<feature type="region of interest" description="Disordered" evidence="2">
    <location>
        <begin position="355"/>
        <end position="378"/>
    </location>
</feature>
<dbReference type="GeneID" id="54413910"/>
<evidence type="ECO:0000256" key="2">
    <source>
        <dbReference type="SAM" id="MobiDB-lite"/>
    </source>
</evidence>
<reference evidence="3" key="1">
    <citation type="journal article" date="2020" name="Stud. Mycol.">
        <title>101 Dothideomycetes genomes: a test case for predicting lifestyles and emergence of pathogens.</title>
        <authorList>
            <person name="Haridas S."/>
            <person name="Albert R."/>
            <person name="Binder M."/>
            <person name="Bloem J."/>
            <person name="Labutti K."/>
            <person name="Salamov A."/>
            <person name="Andreopoulos B."/>
            <person name="Baker S."/>
            <person name="Barry K."/>
            <person name="Bills G."/>
            <person name="Bluhm B."/>
            <person name="Cannon C."/>
            <person name="Castanera R."/>
            <person name="Culley D."/>
            <person name="Daum C."/>
            <person name="Ezra D."/>
            <person name="Gonzalez J."/>
            <person name="Henrissat B."/>
            <person name="Kuo A."/>
            <person name="Liang C."/>
            <person name="Lipzen A."/>
            <person name="Lutzoni F."/>
            <person name="Magnuson J."/>
            <person name="Mondo S."/>
            <person name="Nolan M."/>
            <person name="Ohm R."/>
            <person name="Pangilinan J."/>
            <person name="Park H.-J."/>
            <person name="Ramirez L."/>
            <person name="Alfaro M."/>
            <person name="Sun H."/>
            <person name="Tritt A."/>
            <person name="Yoshinaga Y."/>
            <person name="Zwiers L.-H."/>
            <person name="Turgeon B."/>
            <person name="Goodwin S."/>
            <person name="Spatafora J."/>
            <person name="Crous P."/>
            <person name="Grigoriev I."/>
        </authorList>
    </citation>
    <scope>NUCLEOTIDE SEQUENCE</scope>
    <source>
        <strain evidence="3">CBS 119687</strain>
    </source>
</reference>
<evidence type="ECO:0000256" key="1">
    <source>
        <dbReference type="SAM" id="Coils"/>
    </source>
</evidence>
<dbReference type="RefSeq" id="XP_033529142.1">
    <property type="nucleotide sequence ID" value="XM_033673478.1"/>
</dbReference>
<proteinExistence type="predicted"/>
<sequence length="634" mass="70355">MASRTADQIPPVSSSPLPPLPPYPYFLPPPPPASFVPPPPPPVFANGTFKTDSAAYVGAHKESLENEQEELREARDEYTGCRFRLQPKRMNLRKLREETGSKYGSAVDKFRHYLHTLPIELPPGIQVAFDQASISRDTLALFEAEYDEAEELYNRLEWTYTQKETKFVDRLPGSISMPNTAPQHDALNSEMECLTRFAVGSLEDTNFSDMIRDADLRTPSVSGFLPANQSGFTSEHMSLRQGIPNINDSSKQSDEIDLTPSEVNWIEKRERIDAWLLHMLSCSPLQKVHLKAIGEPTDLSDQAWWDTLKENWGVGLLDGPAFHTGDSTITHSLTDYRNMTVSETMNVENLQSAFHRSTAGSPGAAHGKTTESCVQPEVKPSSGFRCVVSLAQNNDDADEATHSISTVPTSTHRSLSIRDCHSMTTIHSSSSQCGPQQDHEVQSLASVCKTDINNTSGQRCTTGGIKESVQTIPEQKATDDDDLVLLPLGTNMNDSLLEVETPPPNTSEQTMFLERVEKSGYGREETATTSIDHVDHDVSSLDLYHGSLSSRPHPCGLQQSYTWPLSPLTLRRCPIPPLTRAGIYTRWGQTSCPFLHFLAIQHNKFSRSSQDFLFSASGKLPIRMSSPFSDDLCD</sequence>
<evidence type="ECO:0000313" key="4">
    <source>
        <dbReference type="Proteomes" id="UP000799771"/>
    </source>
</evidence>
<organism evidence="3 4">
    <name type="scientific">Dothidotthia symphoricarpi CBS 119687</name>
    <dbReference type="NCBI Taxonomy" id="1392245"/>
    <lineage>
        <taxon>Eukaryota</taxon>
        <taxon>Fungi</taxon>
        <taxon>Dikarya</taxon>
        <taxon>Ascomycota</taxon>
        <taxon>Pezizomycotina</taxon>
        <taxon>Dothideomycetes</taxon>
        <taxon>Pleosporomycetidae</taxon>
        <taxon>Pleosporales</taxon>
        <taxon>Dothidotthiaceae</taxon>
        <taxon>Dothidotthia</taxon>
    </lineage>
</organism>
<keyword evidence="1" id="KW-0175">Coiled coil</keyword>
<feature type="region of interest" description="Disordered" evidence="2">
    <location>
        <begin position="1"/>
        <end position="39"/>
    </location>
</feature>
<gene>
    <name evidence="3" type="ORF">P153DRAFT_8998</name>
</gene>